<feature type="transmembrane region" description="Helical" evidence="2">
    <location>
        <begin position="231"/>
        <end position="257"/>
    </location>
</feature>
<dbReference type="InterPro" id="IPR045339">
    <property type="entry name" value="DUF6534"/>
</dbReference>
<feature type="compositionally biased region" description="Basic and acidic residues" evidence="1">
    <location>
        <begin position="329"/>
        <end position="349"/>
    </location>
</feature>
<feature type="region of interest" description="Disordered" evidence="1">
    <location>
        <begin position="316"/>
        <end position="349"/>
    </location>
</feature>
<dbReference type="PANTHER" id="PTHR40465">
    <property type="entry name" value="CHROMOSOME 1, WHOLE GENOME SHOTGUN SEQUENCE"/>
    <property type="match status" value="1"/>
</dbReference>
<evidence type="ECO:0000259" key="3">
    <source>
        <dbReference type="Pfam" id="PF20152"/>
    </source>
</evidence>
<accession>R7T1U5</accession>
<dbReference type="AlphaFoldDB" id="R7T1U5"/>
<reference evidence="4 5" key="1">
    <citation type="journal article" date="2012" name="Science">
        <title>The Paleozoic origin of enzymatic lignin decomposition reconstructed from 31 fungal genomes.</title>
        <authorList>
            <person name="Floudas D."/>
            <person name="Binder M."/>
            <person name="Riley R."/>
            <person name="Barry K."/>
            <person name="Blanchette R.A."/>
            <person name="Henrissat B."/>
            <person name="Martinez A.T."/>
            <person name="Otillar R."/>
            <person name="Spatafora J.W."/>
            <person name="Yadav J.S."/>
            <person name="Aerts A."/>
            <person name="Benoit I."/>
            <person name="Boyd A."/>
            <person name="Carlson A."/>
            <person name="Copeland A."/>
            <person name="Coutinho P.M."/>
            <person name="de Vries R.P."/>
            <person name="Ferreira P."/>
            <person name="Findley K."/>
            <person name="Foster B."/>
            <person name="Gaskell J."/>
            <person name="Glotzer D."/>
            <person name="Gorecki P."/>
            <person name="Heitman J."/>
            <person name="Hesse C."/>
            <person name="Hori C."/>
            <person name="Igarashi K."/>
            <person name="Jurgens J.A."/>
            <person name="Kallen N."/>
            <person name="Kersten P."/>
            <person name="Kohler A."/>
            <person name="Kuees U."/>
            <person name="Kumar T.K.A."/>
            <person name="Kuo A."/>
            <person name="LaButti K."/>
            <person name="Larrondo L.F."/>
            <person name="Lindquist E."/>
            <person name="Ling A."/>
            <person name="Lombard V."/>
            <person name="Lucas S."/>
            <person name="Lundell T."/>
            <person name="Martin R."/>
            <person name="McLaughlin D.J."/>
            <person name="Morgenstern I."/>
            <person name="Morin E."/>
            <person name="Murat C."/>
            <person name="Nagy L.G."/>
            <person name="Nolan M."/>
            <person name="Ohm R.A."/>
            <person name="Patyshakuliyeva A."/>
            <person name="Rokas A."/>
            <person name="Ruiz-Duenas F.J."/>
            <person name="Sabat G."/>
            <person name="Salamov A."/>
            <person name="Samejima M."/>
            <person name="Schmutz J."/>
            <person name="Slot J.C."/>
            <person name="St John F."/>
            <person name="Stenlid J."/>
            <person name="Sun H."/>
            <person name="Sun S."/>
            <person name="Syed K."/>
            <person name="Tsang A."/>
            <person name="Wiebenga A."/>
            <person name="Young D."/>
            <person name="Pisabarro A."/>
            <person name="Eastwood D.C."/>
            <person name="Martin F."/>
            <person name="Cullen D."/>
            <person name="Grigoriev I.V."/>
            <person name="Hibbett D.S."/>
        </authorList>
    </citation>
    <scope>NUCLEOTIDE SEQUENCE [LARGE SCALE GENOMIC DNA]</scope>
    <source>
        <strain evidence="4 5">LYAD-421 SS1</strain>
    </source>
</reference>
<organism evidence="4 5">
    <name type="scientific">Dichomitus squalens (strain LYAD-421)</name>
    <name type="common">Western red white-rot fungus</name>
    <dbReference type="NCBI Taxonomy" id="732165"/>
    <lineage>
        <taxon>Eukaryota</taxon>
        <taxon>Fungi</taxon>
        <taxon>Dikarya</taxon>
        <taxon>Basidiomycota</taxon>
        <taxon>Agaricomycotina</taxon>
        <taxon>Agaricomycetes</taxon>
        <taxon>Polyporales</taxon>
        <taxon>Polyporaceae</taxon>
        <taxon>Dichomitus</taxon>
    </lineage>
</organism>
<dbReference type="OrthoDB" id="3251949at2759"/>
<dbReference type="KEGG" id="dsq:DICSQDRAFT_58645"/>
<feature type="transmembrane region" description="Helical" evidence="2">
    <location>
        <begin position="198"/>
        <end position="219"/>
    </location>
</feature>
<evidence type="ECO:0000313" key="4">
    <source>
        <dbReference type="EMBL" id="EJF62424.1"/>
    </source>
</evidence>
<dbReference type="Pfam" id="PF20152">
    <property type="entry name" value="DUF6534"/>
    <property type="match status" value="1"/>
</dbReference>
<feature type="domain" description="DUF6534" evidence="3">
    <location>
        <begin position="205"/>
        <end position="299"/>
    </location>
</feature>
<dbReference type="PANTHER" id="PTHR40465:SF1">
    <property type="entry name" value="DUF6534 DOMAIN-CONTAINING PROTEIN"/>
    <property type="match status" value="1"/>
</dbReference>
<dbReference type="HOGENOM" id="CLU_060142_0_0_1"/>
<evidence type="ECO:0000256" key="2">
    <source>
        <dbReference type="SAM" id="Phobius"/>
    </source>
</evidence>
<keyword evidence="2" id="KW-1133">Transmembrane helix</keyword>
<gene>
    <name evidence="4" type="ORF">DICSQDRAFT_58645</name>
</gene>
<dbReference type="EMBL" id="JH719406">
    <property type="protein sequence ID" value="EJF62424.1"/>
    <property type="molecule type" value="Genomic_DNA"/>
</dbReference>
<proteinExistence type="predicted"/>
<dbReference type="Proteomes" id="UP000053319">
    <property type="component" value="Unassembled WGS sequence"/>
</dbReference>
<feature type="transmembrane region" description="Helical" evidence="2">
    <location>
        <begin position="135"/>
        <end position="161"/>
    </location>
</feature>
<feature type="transmembrane region" description="Helical" evidence="2">
    <location>
        <begin position="277"/>
        <end position="295"/>
    </location>
</feature>
<keyword evidence="2" id="KW-0812">Transmembrane</keyword>
<dbReference type="GeneID" id="18842829"/>
<feature type="transmembrane region" description="Helical" evidence="2">
    <location>
        <begin position="65"/>
        <end position="87"/>
    </location>
</feature>
<feature type="transmembrane region" description="Helical" evidence="2">
    <location>
        <begin position="35"/>
        <end position="53"/>
    </location>
</feature>
<evidence type="ECO:0000313" key="5">
    <source>
        <dbReference type="Proteomes" id="UP000053319"/>
    </source>
</evidence>
<name>R7T1U5_DICSQ</name>
<evidence type="ECO:0000256" key="1">
    <source>
        <dbReference type="SAM" id="MobiDB-lite"/>
    </source>
</evidence>
<dbReference type="OMA" id="IGITWES"/>
<protein>
    <recommendedName>
        <fullName evidence="3">DUF6534 domain-containing protein</fullName>
    </recommendedName>
</protein>
<keyword evidence="2" id="KW-0472">Membrane</keyword>
<dbReference type="RefSeq" id="XP_007365136.1">
    <property type="nucleotide sequence ID" value="XM_007365074.1"/>
</dbReference>
<sequence length="413" mass="45785">MAIAGIAAESLQWQALVTIGKPDAAMIGPALIQGFLQYLFQGVYPIYLAIKFYDRCQGDPMTLRVYVFMLVLFSIVQTVIESYKVWLVTINLTHRARYLALLSKDEQPLWNAVLCTLCESYLIRRCYKVTHRNIWVLLILSALSATSFVAVLILVSVISLACINKGRTDVRVCRDRGSCSDGPAYAQLLHASTYAYPLWVYSQLATAVSLTAILSVCLWRTRTGLPHLDRTVARIIFLTWETAALPSICMLVSGIIFSIRDAQGPGKTVLERSHLDLFFAILAGKLYALGILRTLNSRTKFRERLNSSSLGRRSLSGWQRADDTANSAESRDMNAGREEMSTLRDSVAESRKDFGSTSSAVQMAECGAGLPTSTATNPVVTFQPPEEGGRQWAVGSGSGIEVHMIMQYWPIKY</sequence>